<evidence type="ECO:0000256" key="1">
    <source>
        <dbReference type="ARBA" id="ARBA00004173"/>
    </source>
</evidence>
<dbReference type="HOGENOM" id="CLU_024111_0_0_1"/>
<dbReference type="EMBL" id="KI394295">
    <property type="protein sequence ID" value="ERN04093.1"/>
    <property type="molecule type" value="Genomic_DNA"/>
</dbReference>
<keyword evidence="3" id="KW-0201">Cytochrome c-type biogenesis</keyword>
<protein>
    <recommendedName>
        <fullName evidence="6">Cytochrome c assembly protein domain-containing protein</fullName>
    </recommendedName>
</protein>
<sequence length="268" mass="30930">MGTEKNETLLRSAECVGSCITSEIFTLEFKDVVGEKCYPALLLRSNRSLVMLLRWRFLAFSSLWTRMLMDKWREQATRVIRNGKKDTTTSPLYWTVGVNTVVSDQDQEPIRVWILTCRWFLTVGILPGSWWAHHELGRSAWWFRDPIENASFMPRVSAKVRIHLVILPLLYSWTLLLNILTLSCCVSGTSSIRFGLLAPIHNSAIDDTRGIFLWRFFLLIIGISLILFSPMKQQASVCRTYKREMVVARSTLVHLHNSARVQPRLVML</sequence>
<reference evidence="8" key="1">
    <citation type="journal article" date="2013" name="Science">
        <title>The Amborella genome and the evolution of flowering plants.</title>
        <authorList>
            <consortium name="Amborella Genome Project"/>
        </authorList>
    </citation>
    <scope>NUCLEOTIDE SEQUENCE [LARGE SCALE GENOMIC DNA]</scope>
</reference>
<dbReference type="GO" id="GO:0016020">
    <property type="term" value="C:membrane"/>
    <property type="evidence" value="ECO:0007669"/>
    <property type="project" value="InterPro"/>
</dbReference>
<feature type="domain" description="Cytochrome c assembly protein" evidence="6">
    <location>
        <begin position="109"/>
        <end position="194"/>
    </location>
</feature>
<dbReference type="Proteomes" id="UP000017836">
    <property type="component" value="Unassembled WGS sequence"/>
</dbReference>
<dbReference type="GO" id="GO:0015232">
    <property type="term" value="F:heme transmembrane transporter activity"/>
    <property type="evidence" value="ECO:0007669"/>
    <property type="project" value="InterPro"/>
</dbReference>
<keyword evidence="5" id="KW-1133">Transmembrane helix</keyword>
<dbReference type="InterPro" id="IPR002541">
    <property type="entry name" value="Cyt_c_assembly"/>
</dbReference>
<keyword evidence="8" id="KW-1185">Reference proteome</keyword>
<dbReference type="GO" id="GO:0017004">
    <property type="term" value="P:cytochrome complex assembly"/>
    <property type="evidence" value="ECO:0007669"/>
    <property type="project" value="UniProtKB-KW"/>
</dbReference>
<feature type="transmembrane region" description="Helical" evidence="5">
    <location>
        <begin position="162"/>
        <end position="192"/>
    </location>
</feature>
<dbReference type="PRINTS" id="PR01412">
    <property type="entry name" value="CCBSBIOGNSIS"/>
</dbReference>
<dbReference type="Pfam" id="PF01578">
    <property type="entry name" value="Cytochrom_C_asm"/>
    <property type="match status" value="1"/>
</dbReference>
<accession>U5CV27</accession>
<dbReference type="Gramene" id="ERN04093">
    <property type="protein sequence ID" value="ERN04093"/>
    <property type="gene ID" value="AMTR_s04495p00005620"/>
</dbReference>
<feature type="transmembrane region" description="Helical" evidence="5">
    <location>
        <begin position="212"/>
        <end position="229"/>
    </location>
</feature>
<dbReference type="PRINTS" id="PR01410">
    <property type="entry name" value="CCBIOGENESIS"/>
</dbReference>
<evidence type="ECO:0000259" key="6">
    <source>
        <dbReference type="Pfam" id="PF01578"/>
    </source>
</evidence>
<evidence type="ECO:0000256" key="4">
    <source>
        <dbReference type="ARBA" id="ARBA00023128"/>
    </source>
</evidence>
<keyword evidence="5" id="KW-0472">Membrane</keyword>
<gene>
    <name evidence="7" type="ORF">AMTR_s04495p00005620</name>
</gene>
<evidence type="ECO:0000313" key="8">
    <source>
        <dbReference type="Proteomes" id="UP000017836"/>
    </source>
</evidence>
<dbReference type="OMA" id="RTYKREM"/>
<name>U5CV27_AMBTC</name>
<proteinExistence type="inferred from homology"/>
<dbReference type="GO" id="GO:0020037">
    <property type="term" value="F:heme binding"/>
    <property type="evidence" value="ECO:0007669"/>
    <property type="project" value="InterPro"/>
</dbReference>
<evidence type="ECO:0000313" key="7">
    <source>
        <dbReference type="EMBL" id="ERN04093.1"/>
    </source>
</evidence>
<organism evidence="7 8">
    <name type="scientific">Amborella trichopoda</name>
    <dbReference type="NCBI Taxonomy" id="13333"/>
    <lineage>
        <taxon>Eukaryota</taxon>
        <taxon>Viridiplantae</taxon>
        <taxon>Streptophyta</taxon>
        <taxon>Embryophyta</taxon>
        <taxon>Tracheophyta</taxon>
        <taxon>Spermatophyta</taxon>
        <taxon>Magnoliopsida</taxon>
        <taxon>Amborellales</taxon>
        <taxon>Amborellaceae</taxon>
        <taxon>Amborella</taxon>
    </lineage>
</organism>
<dbReference type="AlphaFoldDB" id="U5CV27"/>
<dbReference type="PANTHER" id="PTHR43653">
    <property type="entry name" value="CYTOCHROME C ASSEMBLY PROTEIN-RELATED"/>
    <property type="match status" value="1"/>
</dbReference>
<evidence type="ECO:0000256" key="5">
    <source>
        <dbReference type="SAM" id="Phobius"/>
    </source>
</evidence>
<dbReference type="InterPro" id="IPR003569">
    <property type="entry name" value="Cyt_c_biogenesis_plant"/>
</dbReference>
<dbReference type="PANTHER" id="PTHR43653:SF1">
    <property type="entry name" value="CYTOCHROME C-TYPE BIOGENESIS PROTEIN CCMF"/>
    <property type="match status" value="1"/>
</dbReference>
<dbReference type="eggNOG" id="ENOG502QQ5D">
    <property type="taxonomic scope" value="Eukaryota"/>
</dbReference>
<comment type="subcellular location">
    <subcellularLocation>
        <location evidence="1">Mitochondrion</location>
    </subcellularLocation>
</comment>
<evidence type="ECO:0000256" key="2">
    <source>
        <dbReference type="ARBA" id="ARBA00009186"/>
    </source>
</evidence>
<keyword evidence="5" id="KW-0812">Transmembrane</keyword>
<keyword evidence="4" id="KW-0496">Mitochondrion</keyword>
<comment type="similarity">
    <text evidence="2">Belongs to the CcmF/CycK/Ccl1/NrfE/CcsA family.</text>
</comment>
<evidence type="ECO:0000256" key="3">
    <source>
        <dbReference type="ARBA" id="ARBA00022748"/>
    </source>
</evidence>
<dbReference type="STRING" id="13333.U5CV27"/>
<dbReference type="GO" id="GO:0005739">
    <property type="term" value="C:mitochondrion"/>
    <property type="evidence" value="ECO:0007669"/>
    <property type="project" value="UniProtKB-SubCell"/>
</dbReference>
<dbReference type="InterPro" id="IPR003567">
    <property type="entry name" value="Cyt_c_biogenesis"/>
</dbReference>